<dbReference type="KEGG" id="hfv:R50_1602"/>
<feature type="transmembrane region" description="Helical" evidence="4">
    <location>
        <begin position="371"/>
        <end position="395"/>
    </location>
</feature>
<feature type="transmembrane region" description="Helical" evidence="4">
    <location>
        <begin position="181"/>
        <end position="204"/>
    </location>
</feature>
<feature type="transmembrane region" description="Helical" evidence="4">
    <location>
        <begin position="336"/>
        <end position="356"/>
    </location>
</feature>
<dbReference type="GO" id="GO:0048039">
    <property type="term" value="F:ubiquinone binding"/>
    <property type="evidence" value="ECO:0007669"/>
    <property type="project" value="TreeGrafter"/>
</dbReference>
<protein>
    <submittedName>
        <fullName evidence="6">Putative Proton-translocating NADH-quinone oxidoreductase, chain M</fullName>
    </submittedName>
</protein>
<feature type="transmembrane region" description="Helical" evidence="4">
    <location>
        <begin position="111"/>
        <end position="130"/>
    </location>
</feature>
<dbReference type="InterPro" id="IPR001750">
    <property type="entry name" value="ND/Mrp_TM"/>
</dbReference>
<keyword evidence="4" id="KW-1133">Transmembrane helix</keyword>
<feature type="transmembrane region" description="Helical" evidence="4">
    <location>
        <begin position="211"/>
        <end position="232"/>
    </location>
</feature>
<dbReference type="GO" id="GO:0012505">
    <property type="term" value="C:endomembrane system"/>
    <property type="evidence" value="ECO:0007669"/>
    <property type="project" value="UniProtKB-SubCell"/>
</dbReference>
<feature type="region of interest" description="Disordered" evidence="3">
    <location>
        <begin position="455"/>
        <end position="494"/>
    </location>
</feature>
<dbReference type="PANTHER" id="PTHR43507">
    <property type="entry name" value="NADH-UBIQUINONE OXIDOREDUCTASE CHAIN 4"/>
    <property type="match status" value="1"/>
</dbReference>
<comment type="subcellular location">
    <subcellularLocation>
        <location evidence="1">Endomembrane system</location>
        <topology evidence="1">Multi-pass membrane protein</topology>
    </subcellularLocation>
    <subcellularLocation>
        <location evidence="2">Membrane</location>
        <topology evidence="2">Multi-pass membrane protein</topology>
    </subcellularLocation>
</comment>
<dbReference type="GO" id="GO:0016020">
    <property type="term" value="C:membrane"/>
    <property type="evidence" value="ECO:0007669"/>
    <property type="project" value="UniProtKB-SubCell"/>
</dbReference>
<accession>A0A6F8ZHA9</accession>
<feature type="transmembrane region" description="Helical" evidence="4">
    <location>
        <begin position="238"/>
        <end position="257"/>
    </location>
</feature>
<keyword evidence="4" id="KW-0472">Membrane</keyword>
<gene>
    <name evidence="6" type="ORF">R50_1602</name>
</gene>
<dbReference type="GO" id="GO:0008137">
    <property type="term" value="F:NADH dehydrogenase (ubiquinone) activity"/>
    <property type="evidence" value="ECO:0007669"/>
    <property type="project" value="InterPro"/>
</dbReference>
<reference evidence="6 7" key="1">
    <citation type="submission" date="2020-02" db="EMBL/GenBank/DDBJ databases">
        <authorList>
            <person name="Hogendoorn C."/>
        </authorList>
    </citation>
    <scope>NUCLEOTIDE SEQUENCE [LARGE SCALE GENOMIC DNA]</scope>
    <source>
        <strain evidence="6">R501</strain>
    </source>
</reference>
<feature type="transmembrane region" description="Helical" evidence="4">
    <location>
        <begin position="41"/>
        <end position="65"/>
    </location>
</feature>
<feature type="transmembrane region" description="Helical" evidence="4">
    <location>
        <begin position="77"/>
        <end position="96"/>
    </location>
</feature>
<organism evidence="6 7">
    <name type="scientific">Candidatus Hydrogenisulfobacillus filiaventi</name>
    <dbReference type="NCBI Taxonomy" id="2707344"/>
    <lineage>
        <taxon>Bacteria</taxon>
        <taxon>Bacillati</taxon>
        <taxon>Bacillota</taxon>
        <taxon>Clostridia</taxon>
        <taxon>Eubacteriales</taxon>
        <taxon>Clostridiales Family XVII. Incertae Sedis</taxon>
        <taxon>Candidatus Hydrogenisulfobacillus</taxon>
    </lineage>
</organism>
<evidence type="ECO:0000256" key="2">
    <source>
        <dbReference type="RuleBase" id="RU000320"/>
    </source>
</evidence>
<name>A0A6F8ZHA9_9FIRM</name>
<feature type="domain" description="NADH:quinone oxidoreductase/Mrp antiporter transmembrane" evidence="5">
    <location>
        <begin position="202"/>
        <end position="382"/>
    </location>
</feature>
<feature type="transmembrane region" description="Helical" evidence="4">
    <location>
        <begin position="151"/>
        <end position="169"/>
    </location>
</feature>
<evidence type="ECO:0000313" key="7">
    <source>
        <dbReference type="Proteomes" id="UP000503399"/>
    </source>
</evidence>
<evidence type="ECO:0000256" key="1">
    <source>
        <dbReference type="ARBA" id="ARBA00004127"/>
    </source>
</evidence>
<dbReference type="EMBL" id="LR778114">
    <property type="protein sequence ID" value="CAB1129103.1"/>
    <property type="molecule type" value="Genomic_DNA"/>
</dbReference>
<keyword evidence="7" id="KW-1185">Reference proteome</keyword>
<keyword evidence="2 4" id="KW-0812">Transmembrane</keyword>
<dbReference type="Proteomes" id="UP000503399">
    <property type="component" value="Chromosome"/>
</dbReference>
<dbReference type="Pfam" id="PF00361">
    <property type="entry name" value="Proton_antipo_M"/>
    <property type="match status" value="1"/>
</dbReference>
<sequence length="494" mass="48316">MVLAPLLLAGLMLPLVGAWAVAAAARRQPGVGRAVLAGATWTVLAVAAGLEALVAAGCALPALVVPLGGQGVPLLQVGPLTAPLVMAAALAFALYGPGGRRPPQRVVRLEMAVLGALAAGSPWLGLAWGADAVRIGFRLLPRRPGGPGSAFPARAGAGIGALMAIAAGLGFPEPAARDTGWAVLAAGLMGAAVAAALPLTAAALRAARPGPAGLAAALLPAVGWAGLVRTGWPAAQAGSPAAVAALWGSLGVIWLGALQSLALRDRVEALGYMWLSRAGLAGFGLAAGSAAARTGALVLLVNGVVSAGAIHLLAGQLSGAGGPGRPAPLATRPRRAWLTGLFLASAAGLPGTAGFAGEYPVLAGAMPHHPLAAMLAAAGTGLTAVSLLACFQRAAYGCRAAPGQGRARPAGDRGRWRAVVPLAVMVLAVGWFPQPLAGAAAVPAAVSREHADSVVRAAGGRARRVPPGESRSRTGTGGGPGAVRQTGSREGGPG</sequence>
<dbReference type="GO" id="GO:0042773">
    <property type="term" value="P:ATP synthesis coupled electron transport"/>
    <property type="evidence" value="ECO:0007669"/>
    <property type="project" value="InterPro"/>
</dbReference>
<dbReference type="GO" id="GO:0015990">
    <property type="term" value="P:electron transport coupled proton transport"/>
    <property type="evidence" value="ECO:0007669"/>
    <property type="project" value="TreeGrafter"/>
</dbReference>
<proteinExistence type="predicted"/>
<evidence type="ECO:0000313" key="6">
    <source>
        <dbReference type="EMBL" id="CAB1129103.1"/>
    </source>
</evidence>
<dbReference type="AlphaFoldDB" id="A0A6F8ZHA9"/>
<evidence type="ECO:0000259" key="5">
    <source>
        <dbReference type="Pfam" id="PF00361"/>
    </source>
</evidence>
<feature type="compositionally biased region" description="Low complexity" evidence="3">
    <location>
        <begin position="455"/>
        <end position="469"/>
    </location>
</feature>
<dbReference type="PANTHER" id="PTHR43507:SF1">
    <property type="entry name" value="NADH-UBIQUINONE OXIDOREDUCTASE CHAIN 4"/>
    <property type="match status" value="1"/>
</dbReference>
<dbReference type="InterPro" id="IPR003918">
    <property type="entry name" value="NADH_UbQ_OxRdtase"/>
</dbReference>
<evidence type="ECO:0000256" key="3">
    <source>
        <dbReference type="SAM" id="MobiDB-lite"/>
    </source>
</evidence>
<dbReference type="GO" id="GO:0003954">
    <property type="term" value="F:NADH dehydrogenase activity"/>
    <property type="evidence" value="ECO:0007669"/>
    <property type="project" value="TreeGrafter"/>
</dbReference>
<feature type="transmembrane region" description="Helical" evidence="4">
    <location>
        <begin position="269"/>
        <end position="290"/>
    </location>
</feature>
<evidence type="ECO:0000256" key="4">
    <source>
        <dbReference type="SAM" id="Phobius"/>
    </source>
</evidence>